<dbReference type="PANTHER" id="PTHR43394:SF1">
    <property type="entry name" value="ATP-BINDING CASSETTE SUB-FAMILY B MEMBER 10, MITOCHONDRIAL"/>
    <property type="match status" value="1"/>
</dbReference>
<dbReference type="Gene3D" id="3.40.50.300">
    <property type="entry name" value="P-loop containing nucleotide triphosphate hydrolases"/>
    <property type="match status" value="1"/>
</dbReference>
<dbReference type="InterPro" id="IPR027417">
    <property type="entry name" value="P-loop_NTPase"/>
</dbReference>
<evidence type="ECO:0000259" key="1">
    <source>
        <dbReference type="Pfam" id="PF00005"/>
    </source>
</evidence>
<comment type="caution">
    <text evidence="2">The sequence shown here is derived from an EMBL/GenBank/DDBJ whole genome shotgun (WGS) entry which is preliminary data.</text>
</comment>
<dbReference type="GO" id="GO:0005524">
    <property type="term" value="F:ATP binding"/>
    <property type="evidence" value="ECO:0007669"/>
    <property type="project" value="UniProtKB-KW"/>
</dbReference>
<keyword evidence="2" id="KW-0547">Nucleotide-binding</keyword>
<dbReference type="RefSeq" id="WP_240827012.1">
    <property type="nucleotide sequence ID" value="NZ_JAKWBL010000001.1"/>
</dbReference>
<dbReference type="EMBL" id="JAKWBL010000001">
    <property type="protein sequence ID" value="MCH5597638.1"/>
    <property type="molecule type" value="Genomic_DNA"/>
</dbReference>
<organism evidence="2 3">
    <name type="scientific">Niabella ginsengisoli</name>
    <dbReference type="NCBI Taxonomy" id="522298"/>
    <lineage>
        <taxon>Bacteria</taxon>
        <taxon>Pseudomonadati</taxon>
        <taxon>Bacteroidota</taxon>
        <taxon>Chitinophagia</taxon>
        <taxon>Chitinophagales</taxon>
        <taxon>Chitinophagaceae</taxon>
        <taxon>Niabella</taxon>
    </lineage>
</organism>
<evidence type="ECO:0000313" key="2">
    <source>
        <dbReference type="EMBL" id="MCH5597638.1"/>
    </source>
</evidence>
<dbReference type="InterPro" id="IPR003439">
    <property type="entry name" value="ABC_transporter-like_ATP-bd"/>
</dbReference>
<gene>
    <name evidence="2" type="ORF">MKP09_06810</name>
</gene>
<reference evidence="2 3" key="1">
    <citation type="submission" date="2022-02" db="EMBL/GenBank/DDBJ databases">
        <authorList>
            <person name="Min J."/>
        </authorList>
    </citation>
    <scope>NUCLEOTIDE SEQUENCE [LARGE SCALE GENOMIC DNA]</scope>
    <source>
        <strain evidence="2 3">GR10-1</strain>
    </source>
</reference>
<protein>
    <submittedName>
        <fullName evidence="2">ATP-binding cassette domain-containing protein</fullName>
    </submittedName>
</protein>
<feature type="domain" description="ABC transporter" evidence="1">
    <location>
        <begin position="7"/>
        <end position="39"/>
    </location>
</feature>
<evidence type="ECO:0000313" key="3">
    <source>
        <dbReference type="Proteomes" id="UP001202248"/>
    </source>
</evidence>
<keyword evidence="3" id="KW-1185">Reference proteome</keyword>
<dbReference type="Pfam" id="PF00005">
    <property type="entry name" value="ABC_tran"/>
    <property type="match status" value="1"/>
</dbReference>
<dbReference type="InterPro" id="IPR039421">
    <property type="entry name" value="Type_1_exporter"/>
</dbReference>
<dbReference type="Proteomes" id="UP001202248">
    <property type="component" value="Unassembled WGS sequence"/>
</dbReference>
<dbReference type="SUPFAM" id="SSF52540">
    <property type="entry name" value="P-loop containing nucleoside triphosphate hydrolases"/>
    <property type="match status" value="1"/>
</dbReference>
<proteinExistence type="predicted"/>
<dbReference type="PANTHER" id="PTHR43394">
    <property type="entry name" value="ATP-DEPENDENT PERMEASE MDL1, MITOCHONDRIAL"/>
    <property type="match status" value="1"/>
</dbReference>
<accession>A0ABS9SGZ6</accession>
<keyword evidence="2" id="KW-0067">ATP-binding</keyword>
<name>A0ABS9SGZ6_9BACT</name>
<sequence length="117" mass="13082">MMGRILEEGEEVSIGQWQKLALARCFYSDARFLIFDEASSALDAVSEKELFDSIRERIDNRGAIIISHRRSAILHADYIYVLANGQIVEEGTDAQLIKNNGAYAALFSENIKAEADL</sequence>